<feature type="non-terminal residue" evidence="1">
    <location>
        <position position="1"/>
    </location>
</feature>
<gene>
    <name evidence="1" type="ORF">EGW08_001063</name>
</gene>
<reference evidence="1 2" key="1">
    <citation type="submission" date="2019-01" db="EMBL/GenBank/DDBJ databases">
        <title>A draft genome assembly of the solar-powered sea slug Elysia chlorotica.</title>
        <authorList>
            <person name="Cai H."/>
            <person name="Li Q."/>
            <person name="Fang X."/>
            <person name="Li J."/>
            <person name="Curtis N.E."/>
            <person name="Altenburger A."/>
            <person name="Shibata T."/>
            <person name="Feng M."/>
            <person name="Maeda T."/>
            <person name="Schwartz J.A."/>
            <person name="Shigenobu S."/>
            <person name="Lundholm N."/>
            <person name="Nishiyama T."/>
            <person name="Yang H."/>
            <person name="Hasebe M."/>
            <person name="Li S."/>
            <person name="Pierce S.K."/>
            <person name="Wang J."/>
        </authorList>
    </citation>
    <scope>NUCLEOTIDE SEQUENCE [LARGE SCALE GENOMIC DNA]</scope>
    <source>
        <strain evidence="1">EC2010</strain>
        <tissue evidence="1">Whole organism of an adult</tissue>
    </source>
</reference>
<keyword evidence="2" id="KW-1185">Reference proteome</keyword>
<name>A0A3S1BTT1_ELYCH</name>
<organism evidence="1 2">
    <name type="scientific">Elysia chlorotica</name>
    <name type="common">Eastern emerald elysia</name>
    <name type="synonym">Sea slug</name>
    <dbReference type="NCBI Taxonomy" id="188477"/>
    <lineage>
        <taxon>Eukaryota</taxon>
        <taxon>Metazoa</taxon>
        <taxon>Spiralia</taxon>
        <taxon>Lophotrochozoa</taxon>
        <taxon>Mollusca</taxon>
        <taxon>Gastropoda</taxon>
        <taxon>Heterobranchia</taxon>
        <taxon>Euthyneura</taxon>
        <taxon>Panpulmonata</taxon>
        <taxon>Sacoglossa</taxon>
        <taxon>Placobranchoidea</taxon>
        <taxon>Plakobranchidae</taxon>
        <taxon>Elysia</taxon>
    </lineage>
</organism>
<protein>
    <submittedName>
        <fullName evidence="1">Uncharacterized protein</fullName>
    </submittedName>
</protein>
<dbReference type="Proteomes" id="UP000271974">
    <property type="component" value="Unassembled WGS sequence"/>
</dbReference>
<dbReference type="EMBL" id="RQTK01000017">
    <property type="protein sequence ID" value="RUS91150.1"/>
    <property type="molecule type" value="Genomic_DNA"/>
</dbReference>
<evidence type="ECO:0000313" key="1">
    <source>
        <dbReference type="EMBL" id="RUS91150.1"/>
    </source>
</evidence>
<evidence type="ECO:0000313" key="2">
    <source>
        <dbReference type="Proteomes" id="UP000271974"/>
    </source>
</evidence>
<dbReference type="AlphaFoldDB" id="A0A3S1BTT1"/>
<accession>A0A3S1BTT1</accession>
<feature type="non-terminal residue" evidence="1">
    <location>
        <position position="148"/>
    </location>
</feature>
<sequence length="148" mass="16002">LEGGEHDAELPVLEVRLHEVLHQVDLGAEMLQLGAHHHELEDGEQVVHAPHHVARQALAHNLGNSARDGTGRDGMGVDSVGLSEVFHPNSLLHAQVGHESHVALPVEFGHALPVPVVRSLVVQGVQVKQGRVNLGQQDWVDEAGSRQY</sequence>
<comment type="caution">
    <text evidence="1">The sequence shown here is derived from an EMBL/GenBank/DDBJ whole genome shotgun (WGS) entry which is preliminary data.</text>
</comment>
<proteinExistence type="predicted"/>